<dbReference type="EMBL" id="GBRH01228483">
    <property type="protein sequence ID" value="JAD69412.1"/>
    <property type="molecule type" value="Transcribed_RNA"/>
</dbReference>
<sequence>MAQIKYKCLGNLAVRKYTVPCERAWDQLVTRASVAPTSSRGPGFDL</sequence>
<reference evidence="1" key="1">
    <citation type="submission" date="2014-09" db="EMBL/GenBank/DDBJ databases">
        <authorList>
            <person name="Magalhaes I.L.F."/>
            <person name="Oliveira U."/>
            <person name="Santos F.R."/>
            <person name="Vidigal T.H.D.A."/>
            <person name="Brescovit A.D."/>
            <person name="Santos A.J."/>
        </authorList>
    </citation>
    <scope>NUCLEOTIDE SEQUENCE</scope>
    <source>
        <tissue evidence="1">Shoot tissue taken approximately 20 cm above the soil surface</tissue>
    </source>
</reference>
<name>A0A0A9CD32_ARUDO</name>
<dbReference type="AlphaFoldDB" id="A0A0A9CD32"/>
<evidence type="ECO:0000313" key="1">
    <source>
        <dbReference type="EMBL" id="JAD69412.1"/>
    </source>
</evidence>
<organism evidence="1">
    <name type="scientific">Arundo donax</name>
    <name type="common">Giant reed</name>
    <name type="synonym">Donax arundinaceus</name>
    <dbReference type="NCBI Taxonomy" id="35708"/>
    <lineage>
        <taxon>Eukaryota</taxon>
        <taxon>Viridiplantae</taxon>
        <taxon>Streptophyta</taxon>
        <taxon>Embryophyta</taxon>
        <taxon>Tracheophyta</taxon>
        <taxon>Spermatophyta</taxon>
        <taxon>Magnoliopsida</taxon>
        <taxon>Liliopsida</taxon>
        <taxon>Poales</taxon>
        <taxon>Poaceae</taxon>
        <taxon>PACMAD clade</taxon>
        <taxon>Arundinoideae</taxon>
        <taxon>Arundineae</taxon>
        <taxon>Arundo</taxon>
    </lineage>
</organism>
<accession>A0A0A9CD32</accession>
<reference evidence="1" key="2">
    <citation type="journal article" date="2015" name="Data Brief">
        <title>Shoot transcriptome of the giant reed, Arundo donax.</title>
        <authorList>
            <person name="Barrero R.A."/>
            <person name="Guerrero F.D."/>
            <person name="Moolhuijzen P."/>
            <person name="Goolsby J.A."/>
            <person name="Tidwell J."/>
            <person name="Bellgard S.E."/>
            <person name="Bellgard M.I."/>
        </authorList>
    </citation>
    <scope>NUCLEOTIDE SEQUENCE</scope>
    <source>
        <tissue evidence="1">Shoot tissue taken approximately 20 cm above the soil surface</tissue>
    </source>
</reference>
<proteinExistence type="predicted"/>
<protein>
    <submittedName>
        <fullName evidence="1">Uncharacterized protein</fullName>
    </submittedName>
</protein>